<proteinExistence type="predicted"/>
<reference evidence="1" key="1">
    <citation type="journal article" date="2020" name="Stud. Mycol.">
        <title>101 Dothideomycetes genomes: a test case for predicting lifestyles and emergence of pathogens.</title>
        <authorList>
            <person name="Haridas S."/>
            <person name="Albert R."/>
            <person name="Binder M."/>
            <person name="Bloem J."/>
            <person name="Labutti K."/>
            <person name="Salamov A."/>
            <person name="Andreopoulos B."/>
            <person name="Baker S."/>
            <person name="Barry K."/>
            <person name="Bills G."/>
            <person name="Bluhm B."/>
            <person name="Cannon C."/>
            <person name="Castanera R."/>
            <person name="Culley D."/>
            <person name="Daum C."/>
            <person name="Ezra D."/>
            <person name="Gonzalez J."/>
            <person name="Henrissat B."/>
            <person name="Kuo A."/>
            <person name="Liang C."/>
            <person name="Lipzen A."/>
            <person name="Lutzoni F."/>
            <person name="Magnuson J."/>
            <person name="Mondo S."/>
            <person name="Nolan M."/>
            <person name="Ohm R."/>
            <person name="Pangilinan J."/>
            <person name="Park H.-J."/>
            <person name="Ramirez L."/>
            <person name="Alfaro M."/>
            <person name="Sun H."/>
            <person name="Tritt A."/>
            <person name="Yoshinaga Y."/>
            <person name="Zwiers L.-H."/>
            <person name="Turgeon B."/>
            <person name="Goodwin S."/>
            <person name="Spatafora J."/>
            <person name="Crous P."/>
            <person name="Grigoriev I."/>
        </authorList>
    </citation>
    <scope>NUCLEOTIDE SEQUENCE</scope>
    <source>
        <strain evidence="1">ATCC 74209</strain>
    </source>
</reference>
<dbReference type="Proteomes" id="UP000799536">
    <property type="component" value="Unassembled WGS sequence"/>
</dbReference>
<evidence type="ECO:0000313" key="2">
    <source>
        <dbReference type="Proteomes" id="UP000799536"/>
    </source>
</evidence>
<protein>
    <submittedName>
        <fullName evidence="1">Uncharacterized protein</fullName>
    </submittedName>
</protein>
<comment type="caution">
    <text evidence="1">The sequence shown here is derived from an EMBL/GenBank/DDBJ whole genome shotgun (WGS) entry which is preliminary data.</text>
</comment>
<gene>
    <name evidence="1" type="ORF">GQ43DRAFT_117623</name>
</gene>
<organism evidence="1 2">
    <name type="scientific">Delitschia confertaspora ATCC 74209</name>
    <dbReference type="NCBI Taxonomy" id="1513339"/>
    <lineage>
        <taxon>Eukaryota</taxon>
        <taxon>Fungi</taxon>
        <taxon>Dikarya</taxon>
        <taxon>Ascomycota</taxon>
        <taxon>Pezizomycotina</taxon>
        <taxon>Dothideomycetes</taxon>
        <taxon>Pleosporomycetidae</taxon>
        <taxon>Pleosporales</taxon>
        <taxon>Delitschiaceae</taxon>
        <taxon>Delitschia</taxon>
    </lineage>
</organism>
<sequence length="149" mass="17103">MRSSSIVVRSWLHSRLTFRQMMRHLLFKVNWASCLCLYQQHGSPGEVCRECCPVRSACLFILTGGRSTTANNIFFLFQSNTLPLLHRLPSRCKKALWPFNDPFISSSSIRPLNPYHRIPGSIEAGEVVSFWHLLSMFISVVSNVRSIFQ</sequence>
<evidence type="ECO:0000313" key="1">
    <source>
        <dbReference type="EMBL" id="KAF2199412.1"/>
    </source>
</evidence>
<name>A0A9P4JHA7_9PLEO</name>
<keyword evidence="2" id="KW-1185">Reference proteome</keyword>
<accession>A0A9P4JHA7</accession>
<dbReference type="EMBL" id="ML994077">
    <property type="protein sequence ID" value="KAF2199412.1"/>
    <property type="molecule type" value="Genomic_DNA"/>
</dbReference>
<dbReference type="AlphaFoldDB" id="A0A9P4JHA7"/>